<organism evidence="1 2">
    <name type="scientific">Actinoplanes lutulentus</name>
    <dbReference type="NCBI Taxonomy" id="1287878"/>
    <lineage>
        <taxon>Bacteria</taxon>
        <taxon>Bacillati</taxon>
        <taxon>Actinomycetota</taxon>
        <taxon>Actinomycetes</taxon>
        <taxon>Micromonosporales</taxon>
        <taxon>Micromonosporaceae</taxon>
        <taxon>Actinoplanes</taxon>
    </lineage>
</organism>
<dbReference type="RefSeq" id="WP_111650487.1">
    <property type="nucleotide sequence ID" value="NZ_JACHWI010000007.1"/>
</dbReference>
<comment type="caution">
    <text evidence="1">The sequence shown here is derived from an EMBL/GenBank/DDBJ whole genome shotgun (WGS) entry which is preliminary data.</text>
</comment>
<dbReference type="Proteomes" id="UP000249341">
    <property type="component" value="Unassembled WGS sequence"/>
</dbReference>
<dbReference type="EMBL" id="QLMJ01000008">
    <property type="protein sequence ID" value="RAK36690.1"/>
    <property type="molecule type" value="Genomic_DNA"/>
</dbReference>
<evidence type="ECO:0000313" key="2">
    <source>
        <dbReference type="Proteomes" id="UP000249341"/>
    </source>
</evidence>
<accession>A0A327ZBR7</accession>
<keyword evidence="2" id="KW-1185">Reference proteome</keyword>
<dbReference type="AlphaFoldDB" id="A0A327ZBR7"/>
<evidence type="ECO:0008006" key="3">
    <source>
        <dbReference type="Google" id="ProtNLM"/>
    </source>
</evidence>
<sequence length="260" mass="28834">MERIVVDHEHVVGADYSGLALDQFSAEGSTFENCRFDRTKLGHAALGAGTEQSYYLGCSFDRASFAALGGFARFTGCTFRNVRFSQINADYLEFIDCSFTGRITGLELQGAPSTPQDRFDIVLSVLARQGRPEPSGYRELVFREHNEIRGNDFTGAELIKVWFRRGVDLSAQKLPAGDDYVYLPDAETAVLHALARLEHNQAEEAVRAKSFLQDMLEREIGAGQAQLLLRPKDFERRKVVPPEVLLAASLLRDVAAGARS</sequence>
<dbReference type="OrthoDB" id="2579959at2"/>
<proteinExistence type="predicted"/>
<reference evidence="1 2" key="1">
    <citation type="submission" date="2018-06" db="EMBL/GenBank/DDBJ databases">
        <title>Genomic Encyclopedia of Type Strains, Phase III (KMG-III): the genomes of soil and plant-associated and newly described type strains.</title>
        <authorList>
            <person name="Whitman W."/>
        </authorList>
    </citation>
    <scope>NUCLEOTIDE SEQUENCE [LARGE SCALE GENOMIC DNA]</scope>
    <source>
        <strain evidence="1 2">CGMCC 4.7090</strain>
    </source>
</reference>
<dbReference type="Gene3D" id="2.160.20.80">
    <property type="entry name" value="E3 ubiquitin-protein ligase SopA"/>
    <property type="match status" value="1"/>
</dbReference>
<evidence type="ECO:0000313" key="1">
    <source>
        <dbReference type="EMBL" id="RAK36690.1"/>
    </source>
</evidence>
<protein>
    <recommendedName>
        <fullName evidence="3">Pentapeptide repeat protein</fullName>
    </recommendedName>
</protein>
<dbReference type="SUPFAM" id="SSF141571">
    <property type="entry name" value="Pentapeptide repeat-like"/>
    <property type="match status" value="1"/>
</dbReference>
<gene>
    <name evidence="1" type="ORF">B0I29_108280</name>
</gene>
<name>A0A327ZBR7_9ACTN</name>